<evidence type="ECO:0000259" key="9">
    <source>
        <dbReference type="PROSITE" id="PS50929"/>
    </source>
</evidence>
<dbReference type="GO" id="GO:0045454">
    <property type="term" value="P:cell redox homeostasis"/>
    <property type="evidence" value="ECO:0007669"/>
    <property type="project" value="InterPro"/>
</dbReference>
<dbReference type="GO" id="GO:0016887">
    <property type="term" value="F:ATP hydrolysis activity"/>
    <property type="evidence" value="ECO:0007669"/>
    <property type="project" value="InterPro"/>
</dbReference>
<dbReference type="InterPro" id="IPR017871">
    <property type="entry name" value="ABC_transporter-like_CS"/>
</dbReference>
<dbReference type="InterPro" id="IPR039421">
    <property type="entry name" value="Type_1_exporter"/>
</dbReference>
<keyword evidence="6 7" id="KW-0472">Membrane</keyword>
<dbReference type="GO" id="GO:0034775">
    <property type="term" value="P:glutathione transmembrane transport"/>
    <property type="evidence" value="ECO:0007669"/>
    <property type="project" value="InterPro"/>
</dbReference>
<dbReference type="GO" id="GO:0005886">
    <property type="term" value="C:plasma membrane"/>
    <property type="evidence" value="ECO:0007669"/>
    <property type="project" value="UniProtKB-SubCell"/>
</dbReference>
<dbReference type="GO" id="GO:0034040">
    <property type="term" value="F:ATPase-coupled lipid transmembrane transporter activity"/>
    <property type="evidence" value="ECO:0007669"/>
    <property type="project" value="TreeGrafter"/>
</dbReference>
<dbReference type="InterPro" id="IPR003439">
    <property type="entry name" value="ABC_transporter-like_ATP-bd"/>
</dbReference>
<dbReference type="InterPro" id="IPR011527">
    <property type="entry name" value="ABC1_TM_dom"/>
</dbReference>
<accession>A0A3S5EW65</accession>
<dbReference type="SUPFAM" id="SSF52540">
    <property type="entry name" value="P-loop containing nucleoside triphosphate hydrolases"/>
    <property type="match status" value="1"/>
</dbReference>
<sequence length="567" mass="59574">MLDYDKAKFGWSVAAGSGAIGSGVALGATSAWLIARAAQLPPVLDLSVASTGVRAFGVGKAVFRYLERIASHWVALYGMANLRSRVYSALADSTTDVVTSIRRGDLLARTGSDVDDIGDVVVKSMLPAAVAAVVSLFSIGIVAFLSPQIALVVAACLVLSGIVAPYIAMRGARMDQQAEVRNRADLNAHALTMLESASELRVSGRMASIDEQRLATEKRIHKNRDRSARPTALASALDTLAMGIAVVGAIIIGTRQLAAGDIAAIDLVVATLTPLSAFEATQRMGGAGVQLVRSASAAKRIVDLLDVAESREHPQPDTSPRNATGLVANNLSIGWPGGPVVAGPLDLELTTGKAIAIVGPSGIGKSTLLYTLAGMLEPHGGSVTLDGRETWRIDRAEISAQLSMTAEDAHIFETSVLENLRVARASVTEQEAAELLRQAGLGDWLAQLPEGVHTMLGADATSVSGGERRRLLLARALAGGATYMLLDEPGEHLDPATADELIRDLLNVTSGERGVILVTHRLTPLDAADEVIMLGTDDSGRVGVIARGTHTELMARMPDYEWSLTQE</sequence>
<dbReference type="PANTHER" id="PTHR24221">
    <property type="entry name" value="ATP-BINDING CASSETTE SUB-FAMILY B"/>
    <property type="match status" value="1"/>
</dbReference>
<dbReference type="KEGG" id="tbw:NCTC13354_01772"/>
<comment type="subcellular location">
    <subcellularLocation>
        <location evidence="1">Cell membrane</location>
        <topology evidence="1">Multi-pass membrane protein</topology>
    </subcellularLocation>
</comment>
<feature type="transmembrane region" description="Helical" evidence="7">
    <location>
        <begin position="232"/>
        <end position="252"/>
    </location>
</feature>
<dbReference type="SUPFAM" id="SSF90123">
    <property type="entry name" value="ABC transporter transmembrane region"/>
    <property type="match status" value="1"/>
</dbReference>
<name>A0A3S5EW65_9ACTO</name>
<keyword evidence="2 7" id="KW-0812">Transmembrane</keyword>
<dbReference type="GO" id="GO:0140359">
    <property type="term" value="F:ABC-type transporter activity"/>
    <property type="evidence" value="ECO:0007669"/>
    <property type="project" value="InterPro"/>
</dbReference>
<feature type="transmembrane region" description="Helical" evidence="7">
    <location>
        <begin position="12"/>
        <end position="35"/>
    </location>
</feature>
<dbReference type="EMBL" id="LR134476">
    <property type="protein sequence ID" value="VEI14041.1"/>
    <property type="molecule type" value="Genomic_DNA"/>
</dbReference>
<dbReference type="SMART" id="SM00382">
    <property type="entry name" value="AAA"/>
    <property type="match status" value="1"/>
</dbReference>
<evidence type="ECO:0000313" key="11">
    <source>
        <dbReference type="Proteomes" id="UP000269542"/>
    </source>
</evidence>
<evidence type="ECO:0000256" key="2">
    <source>
        <dbReference type="ARBA" id="ARBA00022692"/>
    </source>
</evidence>
<dbReference type="InterPro" id="IPR014223">
    <property type="entry name" value="ABC_CydC/D"/>
</dbReference>
<dbReference type="InterPro" id="IPR027417">
    <property type="entry name" value="P-loop_NTPase"/>
</dbReference>
<dbReference type="Pfam" id="PF00664">
    <property type="entry name" value="ABC_membrane"/>
    <property type="match status" value="1"/>
</dbReference>
<evidence type="ECO:0000256" key="5">
    <source>
        <dbReference type="ARBA" id="ARBA00022989"/>
    </source>
</evidence>
<protein>
    <submittedName>
        <fullName evidence="10">Probable ABC transporter ATP-binding protein HI_0664</fullName>
    </submittedName>
</protein>
<dbReference type="Pfam" id="PF00005">
    <property type="entry name" value="ABC_tran"/>
    <property type="match status" value="1"/>
</dbReference>
<feature type="transmembrane region" description="Helical" evidence="7">
    <location>
        <begin position="149"/>
        <end position="168"/>
    </location>
</feature>
<evidence type="ECO:0000256" key="1">
    <source>
        <dbReference type="ARBA" id="ARBA00004651"/>
    </source>
</evidence>
<dbReference type="Gene3D" id="3.40.50.300">
    <property type="entry name" value="P-loop containing nucleotide triphosphate hydrolases"/>
    <property type="match status" value="1"/>
</dbReference>
<evidence type="ECO:0000259" key="8">
    <source>
        <dbReference type="PROSITE" id="PS50893"/>
    </source>
</evidence>
<evidence type="ECO:0000313" key="10">
    <source>
        <dbReference type="EMBL" id="VEI14041.1"/>
    </source>
</evidence>
<dbReference type="InterPro" id="IPR036640">
    <property type="entry name" value="ABC1_TM_sf"/>
</dbReference>
<feature type="transmembrane region" description="Helical" evidence="7">
    <location>
        <begin position="125"/>
        <end position="143"/>
    </location>
</feature>
<evidence type="ECO:0000256" key="6">
    <source>
        <dbReference type="ARBA" id="ARBA00023136"/>
    </source>
</evidence>
<evidence type="ECO:0000256" key="3">
    <source>
        <dbReference type="ARBA" id="ARBA00022741"/>
    </source>
</evidence>
<dbReference type="AlphaFoldDB" id="A0A3S5EW65"/>
<keyword evidence="11" id="KW-1185">Reference proteome</keyword>
<reference evidence="10 11" key="1">
    <citation type="submission" date="2018-12" db="EMBL/GenBank/DDBJ databases">
        <authorList>
            <consortium name="Pathogen Informatics"/>
        </authorList>
    </citation>
    <scope>NUCLEOTIDE SEQUENCE [LARGE SCALE GENOMIC DNA]</scope>
    <source>
        <strain evidence="10 11">NCTC13354</strain>
    </source>
</reference>
<dbReference type="Gene3D" id="1.20.1560.10">
    <property type="entry name" value="ABC transporter type 1, transmembrane domain"/>
    <property type="match status" value="1"/>
</dbReference>
<evidence type="ECO:0000256" key="7">
    <source>
        <dbReference type="SAM" id="Phobius"/>
    </source>
</evidence>
<dbReference type="PROSITE" id="PS50929">
    <property type="entry name" value="ABC_TM1F"/>
    <property type="match status" value="1"/>
</dbReference>
<proteinExistence type="predicted"/>
<evidence type="ECO:0000256" key="4">
    <source>
        <dbReference type="ARBA" id="ARBA00022840"/>
    </source>
</evidence>
<dbReference type="GO" id="GO:0005524">
    <property type="term" value="F:ATP binding"/>
    <property type="evidence" value="ECO:0007669"/>
    <property type="project" value="UniProtKB-KW"/>
</dbReference>
<dbReference type="PROSITE" id="PS50893">
    <property type="entry name" value="ABC_TRANSPORTER_2"/>
    <property type="match status" value="1"/>
</dbReference>
<feature type="domain" description="ABC transporter" evidence="8">
    <location>
        <begin position="326"/>
        <end position="561"/>
    </location>
</feature>
<organism evidence="10 11">
    <name type="scientific">Trueperella bialowiezensis</name>
    <dbReference type="NCBI Taxonomy" id="312285"/>
    <lineage>
        <taxon>Bacteria</taxon>
        <taxon>Bacillati</taxon>
        <taxon>Actinomycetota</taxon>
        <taxon>Actinomycetes</taxon>
        <taxon>Actinomycetales</taxon>
        <taxon>Actinomycetaceae</taxon>
        <taxon>Trueperella</taxon>
    </lineage>
</organism>
<gene>
    <name evidence="10" type="ORF">NCTC13354_01772</name>
</gene>
<keyword evidence="5 7" id="KW-1133">Transmembrane helix</keyword>
<dbReference type="InterPro" id="IPR003593">
    <property type="entry name" value="AAA+_ATPase"/>
</dbReference>
<dbReference type="NCBIfam" id="TIGR02868">
    <property type="entry name" value="CydC"/>
    <property type="match status" value="1"/>
</dbReference>
<dbReference type="PROSITE" id="PS00211">
    <property type="entry name" value="ABC_TRANSPORTER_1"/>
    <property type="match status" value="1"/>
</dbReference>
<keyword evidence="4 10" id="KW-0067">ATP-binding</keyword>
<feature type="domain" description="ABC transmembrane type-1" evidence="9">
    <location>
        <begin position="11"/>
        <end position="293"/>
    </location>
</feature>
<dbReference type="Proteomes" id="UP000269542">
    <property type="component" value="Chromosome"/>
</dbReference>
<keyword evidence="3" id="KW-0547">Nucleotide-binding</keyword>
<dbReference type="PANTHER" id="PTHR24221:SF654">
    <property type="entry name" value="ATP-BINDING CASSETTE SUB-FAMILY B MEMBER 6"/>
    <property type="match status" value="1"/>
</dbReference>